<name>A0A6G1GVY3_9PEZI</name>
<evidence type="ECO:0000313" key="2">
    <source>
        <dbReference type="Proteomes" id="UP000800041"/>
    </source>
</evidence>
<organism evidence="1 2">
    <name type="scientific">Aulographum hederae CBS 113979</name>
    <dbReference type="NCBI Taxonomy" id="1176131"/>
    <lineage>
        <taxon>Eukaryota</taxon>
        <taxon>Fungi</taxon>
        <taxon>Dikarya</taxon>
        <taxon>Ascomycota</taxon>
        <taxon>Pezizomycotina</taxon>
        <taxon>Dothideomycetes</taxon>
        <taxon>Pleosporomycetidae</taxon>
        <taxon>Aulographales</taxon>
        <taxon>Aulographaceae</taxon>
    </lineage>
</organism>
<reference evidence="1" key="1">
    <citation type="journal article" date="2020" name="Stud. Mycol.">
        <title>101 Dothideomycetes genomes: a test case for predicting lifestyles and emergence of pathogens.</title>
        <authorList>
            <person name="Haridas S."/>
            <person name="Albert R."/>
            <person name="Binder M."/>
            <person name="Bloem J."/>
            <person name="Labutti K."/>
            <person name="Salamov A."/>
            <person name="Andreopoulos B."/>
            <person name="Baker S."/>
            <person name="Barry K."/>
            <person name="Bills G."/>
            <person name="Bluhm B."/>
            <person name="Cannon C."/>
            <person name="Castanera R."/>
            <person name="Culley D."/>
            <person name="Daum C."/>
            <person name="Ezra D."/>
            <person name="Gonzalez J."/>
            <person name="Henrissat B."/>
            <person name="Kuo A."/>
            <person name="Liang C."/>
            <person name="Lipzen A."/>
            <person name="Lutzoni F."/>
            <person name="Magnuson J."/>
            <person name="Mondo S."/>
            <person name="Nolan M."/>
            <person name="Ohm R."/>
            <person name="Pangilinan J."/>
            <person name="Park H.-J."/>
            <person name="Ramirez L."/>
            <person name="Alfaro M."/>
            <person name="Sun H."/>
            <person name="Tritt A."/>
            <person name="Yoshinaga Y."/>
            <person name="Zwiers L.-H."/>
            <person name="Turgeon B."/>
            <person name="Goodwin S."/>
            <person name="Spatafora J."/>
            <person name="Crous P."/>
            <person name="Grigoriev I."/>
        </authorList>
    </citation>
    <scope>NUCLEOTIDE SEQUENCE</scope>
    <source>
        <strain evidence="1">CBS 113979</strain>
    </source>
</reference>
<protein>
    <recommendedName>
        <fullName evidence="3">F-box domain-containing protein</fullName>
    </recommendedName>
</protein>
<sequence length="204" mass="23676">MRSPNLSDHAMRFPFMRLPTELSDMIYQCALREYSDGPSFNAIYRRSTVEKADQPGVGLYILTHPLLAVSRQVRFEALSLFFYRKNRAGFLRPDFCDANDAFQPRAAPFLRFIGSFGRQKLRRLCLTWDPPKGHMFDIALDELGQCEKLRRVSVRVNLPYSASSQVASELSAFKELLKTNRSGFKLEKMSRVHDILWFMLNREV</sequence>
<dbReference type="InterPro" id="IPR038883">
    <property type="entry name" value="AN11006-like"/>
</dbReference>
<dbReference type="OrthoDB" id="62952at2759"/>
<dbReference type="AlphaFoldDB" id="A0A6G1GVY3"/>
<dbReference type="EMBL" id="ML977164">
    <property type="protein sequence ID" value="KAF1985116.1"/>
    <property type="molecule type" value="Genomic_DNA"/>
</dbReference>
<proteinExistence type="predicted"/>
<dbReference type="Proteomes" id="UP000800041">
    <property type="component" value="Unassembled WGS sequence"/>
</dbReference>
<gene>
    <name evidence="1" type="ORF">K402DRAFT_395168</name>
</gene>
<accession>A0A6G1GVY3</accession>
<keyword evidence="2" id="KW-1185">Reference proteome</keyword>
<dbReference type="PANTHER" id="PTHR42085:SF1">
    <property type="entry name" value="F-BOX DOMAIN-CONTAINING PROTEIN"/>
    <property type="match status" value="1"/>
</dbReference>
<dbReference type="PANTHER" id="PTHR42085">
    <property type="entry name" value="F-BOX DOMAIN-CONTAINING PROTEIN"/>
    <property type="match status" value="1"/>
</dbReference>
<evidence type="ECO:0000313" key="1">
    <source>
        <dbReference type="EMBL" id="KAF1985116.1"/>
    </source>
</evidence>
<evidence type="ECO:0008006" key="3">
    <source>
        <dbReference type="Google" id="ProtNLM"/>
    </source>
</evidence>